<dbReference type="STRING" id="1280949.HAD_01070"/>
<dbReference type="OrthoDB" id="7619737at2"/>
<gene>
    <name evidence="2" type="ORF">HAD_01070</name>
</gene>
<evidence type="ECO:0000313" key="2">
    <source>
        <dbReference type="EMBL" id="KCZ84227.1"/>
    </source>
</evidence>
<sequence>MQRTPFLVVAAFATALMGHAGEMPDFSGLDTDADGRLSEAEFVSWKTSGGRATESEAMAKFTKFDADADGYVLEAEYNAIIDAWRAGPKRLVPENGIDDAQEPDGKTS</sequence>
<dbReference type="Gene3D" id="1.10.238.10">
    <property type="entry name" value="EF-hand"/>
    <property type="match status" value="1"/>
</dbReference>
<organism evidence="2 3">
    <name type="scientific">Hyphomonas adhaerens MHS-3</name>
    <dbReference type="NCBI Taxonomy" id="1280949"/>
    <lineage>
        <taxon>Bacteria</taxon>
        <taxon>Pseudomonadati</taxon>
        <taxon>Pseudomonadota</taxon>
        <taxon>Alphaproteobacteria</taxon>
        <taxon>Hyphomonadales</taxon>
        <taxon>Hyphomonadaceae</taxon>
        <taxon>Hyphomonas</taxon>
    </lineage>
</organism>
<feature type="chain" id="PRO_5001663749" description="EF hand domain-containing protein" evidence="1">
    <location>
        <begin position="21"/>
        <end position="108"/>
    </location>
</feature>
<protein>
    <recommendedName>
        <fullName evidence="4">EF hand domain-containing protein</fullName>
    </recommendedName>
</protein>
<keyword evidence="1" id="KW-0732">Signal</keyword>
<comment type="caution">
    <text evidence="2">The sequence shown here is derived from an EMBL/GenBank/DDBJ whole genome shotgun (WGS) entry which is preliminary data.</text>
</comment>
<dbReference type="PATRIC" id="fig|1280949.3.peg.218"/>
<evidence type="ECO:0000256" key="1">
    <source>
        <dbReference type="SAM" id="SignalP"/>
    </source>
</evidence>
<dbReference type="AlphaFoldDB" id="A0A069E2X8"/>
<evidence type="ECO:0000313" key="3">
    <source>
        <dbReference type="Proteomes" id="UP000027446"/>
    </source>
</evidence>
<evidence type="ECO:0008006" key="4">
    <source>
        <dbReference type="Google" id="ProtNLM"/>
    </source>
</evidence>
<dbReference type="InterPro" id="IPR011992">
    <property type="entry name" value="EF-hand-dom_pair"/>
</dbReference>
<dbReference type="SUPFAM" id="SSF47473">
    <property type="entry name" value="EF-hand"/>
    <property type="match status" value="1"/>
</dbReference>
<keyword evidence="3" id="KW-1185">Reference proteome</keyword>
<dbReference type="Proteomes" id="UP000027446">
    <property type="component" value="Unassembled WGS sequence"/>
</dbReference>
<dbReference type="RefSeq" id="WP_035568796.1">
    <property type="nucleotide sequence ID" value="NZ_ARYH01000001.1"/>
</dbReference>
<reference evidence="2 3" key="1">
    <citation type="journal article" date="2014" name="Antonie Van Leeuwenhoek">
        <title>Hyphomonas beringensis sp. nov. and Hyphomonas chukchiensis sp. nov., isolated from surface seawater of the Bering Sea and Chukchi Sea.</title>
        <authorList>
            <person name="Li C."/>
            <person name="Lai Q."/>
            <person name="Li G."/>
            <person name="Dong C."/>
            <person name="Wang J."/>
            <person name="Liao Y."/>
            <person name="Shao Z."/>
        </authorList>
    </citation>
    <scope>NUCLEOTIDE SEQUENCE [LARGE SCALE GENOMIC DNA]</scope>
    <source>
        <strain evidence="2 3">MHS-3</strain>
    </source>
</reference>
<dbReference type="EMBL" id="ARYH01000001">
    <property type="protein sequence ID" value="KCZ84227.1"/>
    <property type="molecule type" value="Genomic_DNA"/>
</dbReference>
<dbReference type="eggNOG" id="ENOG5032IF7">
    <property type="taxonomic scope" value="Bacteria"/>
</dbReference>
<proteinExistence type="predicted"/>
<name>A0A069E2X8_9PROT</name>
<feature type="signal peptide" evidence="1">
    <location>
        <begin position="1"/>
        <end position="20"/>
    </location>
</feature>
<accession>A0A069E2X8</accession>